<dbReference type="Proteomes" id="UP000009005">
    <property type="component" value="Chromosome"/>
</dbReference>
<evidence type="ECO:0000256" key="2">
    <source>
        <dbReference type="ARBA" id="ARBA00022598"/>
    </source>
</evidence>
<keyword evidence="10" id="KW-1185">Reference proteome</keyword>
<evidence type="ECO:0000313" key="9">
    <source>
        <dbReference type="EMBL" id="AFN65096.1"/>
    </source>
</evidence>
<dbReference type="Pfam" id="PF01409">
    <property type="entry name" value="tRNA-synt_2d"/>
    <property type="match status" value="1"/>
</dbReference>
<dbReference type="PROSITE" id="PS50862">
    <property type="entry name" value="AA_TRNA_LIGASE_II"/>
    <property type="match status" value="1"/>
</dbReference>
<dbReference type="GO" id="GO:0005524">
    <property type="term" value="F:ATP binding"/>
    <property type="evidence" value="ECO:0007669"/>
    <property type="project" value="UniProtKB-KW"/>
</dbReference>
<keyword evidence="2 9" id="KW-0436">Ligase</keyword>
<dbReference type="EC" id="6.1.1.20" evidence="1"/>
<dbReference type="KEGG" id="mwe:WEN_01505"/>
<feature type="domain" description="Aminoacyl-transfer RNA synthetases class-II family profile" evidence="8">
    <location>
        <begin position="104"/>
        <end position="353"/>
    </location>
</feature>
<dbReference type="GO" id="GO:0000049">
    <property type="term" value="F:tRNA binding"/>
    <property type="evidence" value="ECO:0007669"/>
    <property type="project" value="InterPro"/>
</dbReference>
<dbReference type="PANTHER" id="PTHR11538:SF41">
    <property type="entry name" value="PHENYLALANINE--TRNA LIGASE, MITOCHONDRIAL"/>
    <property type="match status" value="1"/>
</dbReference>
<evidence type="ECO:0000256" key="4">
    <source>
        <dbReference type="ARBA" id="ARBA00022840"/>
    </source>
</evidence>
<dbReference type="GO" id="GO:0005737">
    <property type="term" value="C:cytoplasm"/>
    <property type="evidence" value="ECO:0007669"/>
    <property type="project" value="TreeGrafter"/>
</dbReference>
<dbReference type="STRING" id="1197325.WEN_01505"/>
<evidence type="ECO:0000256" key="6">
    <source>
        <dbReference type="ARBA" id="ARBA00023146"/>
    </source>
</evidence>
<dbReference type="InterPro" id="IPR002319">
    <property type="entry name" value="Phenylalanyl-tRNA_Synthase"/>
</dbReference>
<evidence type="ECO:0000256" key="7">
    <source>
        <dbReference type="ARBA" id="ARBA00049255"/>
    </source>
</evidence>
<dbReference type="PATRIC" id="fig|1197325.3.peg.328"/>
<dbReference type="InterPro" id="IPR006195">
    <property type="entry name" value="aa-tRNA-synth_II"/>
</dbReference>
<gene>
    <name evidence="9" type="primary">pheS</name>
    <name evidence="9" type="ordered locus">WEN_01505</name>
</gene>
<dbReference type="HOGENOM" id="CLU_025086_0_1_14"/>
<keyword evidence="6" id="KW-0030">Aminoacyl-tRNA synthetase</keyword>
<dbReference type="Gene3D" id="3.30.930.10">
    <property type="entry name" value="Bira Bifunctional Protein, Domain 2"/>
    <property type="match status" value="1"/>
</dbReference>
<accession>I6YAV1</accession>
<protein>
    <recommendedName>
        <fullName evidence="1">phenylalanine--tRNA ligase</fullName>
        <ecNumber evidence="1">6.1.1.20</ecNumber>
    </recommendedName>
</protein>
<reference evidence="9 10" key="1">
    <citation type="journal article" date="2012" name="J. Bacteriol.">
        <title>Complete genome sequence of Mycoplasma wenyonii strain Massachusetts.</title>
        <authorList>
            <person name="Dos Santos A.P."/>
            <person name="Guimaraes A.M."/>
            <person name="do Nascimento N.C."/>
            <person name="Sanmiguel P.J."/>
            <person name="Messick J.B."/>
        </authorList>
    </citation>
    <scope>NUCLEOTIDE SEQUENCE [LARGE SCALE GENOMIC DNA]</scope>
    <source>
        <strain evidence="9 10">Massachusetts</strain>
    </source>
</reference>
<keyword evidence="3" id="KW-0547">Nucleotide-binding</keyword>
<organism evidence="9 10">
    <name type="scientific">Mycoplasma wenyonii (strain Massachusetts)</name>
    <name type="common">Eperythrozoon wenyonii</name>
    <dbReference type="NCBI Taxonomy" id="1197325"/>
    <lineage>
        <taxon>Bacteria</taxon>
        <taxon>Bacillati</taxon>
        <taxon>Mycoplasmatota</taxon>
        <taxon>Mollicutes</taxon>
        <taxon>Mycoplasmataceae</taxon>
        <taxon>Mycoplasma</taxon>
    </lineage>
</organism>
<dbReference type="PANTHER" id="PTHR11538">
    <property type="entry name" value="PHENYLALANYL-TRNA SYNTHETASE"/>
    <property type="match status" value="1"/>
</dbReference>
<evidence type="ECO:0000256" key="3">
    <source>
        <dbReference type="ARBA" id="ARBA00022741"/>
    </source>
</evidence>
<keyword evidence="4" id="KW-0067">ATP-binding</keyword>
<dbReference type="GO" id="GO:0006432">
    <property type="term" value="P:phenylalanyl-tRNA aminoacylation"/>
    <property type="evidence" value="ECO:0007669"/>
    <property type="project" value="TreeGrafter"/>
</dbReference>
<evidence type="ECO:0000256" key="1">
    <source>
        <dbReference type="ARBA" id="ARBA00012814"/>
    </source>
</evidence>
<dbReference type="InterPro" id="IPR045864">
    <property type="entry name" value="aa-tRNA-synth_II/BPL/LPL"/>
</dbReference>
<dbReference type="SUPFAM" id="SSF55681">
    <property type="entry name" value="Class II aaRS and biotin synthetases"/>
    <property type="match status" value="1"/>
</dbReference>
<dbReference type="AlphaFoldDB" id="I6YAV1"/>
<evidence type="ECO:0000313" key="10">
    <source>
        <dbReference type="Proteomes" id="UP000009005"/>
    </source>
</evidence>
<dbReference type="RefSeq" id="WP_014849806.1">
    <property type="nucleotide sequence ID" value="NC_018149.1"/>
</dbReference>
<dbReference type="OrthoDB" id="9800719at2"/>
<evidence type="ECO:0000256" key="5">
    <source>
        <dbReference type="ARBA" id="ARBA00022917"/>
    </source>
</evidence>
<name>I6YAV1_MYCWM</name>
<proteinExistence type="predicted"/>
<dbReference type="GO" id="GO:0004826">
    <property type="term" value="F:phenylalanine-tRNA ligase activity"/>
    <property type="evidence" value="ECO:0007669"/>
    <property type="project" value="UniProtKB-EC"/>
</dbReference>
<keyword evidence="5" id="KW-0648">Protein biosynthesis</keyword>
<evidence type="ECO:0000259" key="8">
    <source>
        <dbReference type="PROSITE" id="PS50862"/>
    </source>
</evidence>
<sequence>MTELEILKELELKFKESSSREELDSVFKAWRAQHTLPIREQIKKTNSKEEKKELGLKLKELTEKSQTLYEARKLDFSSWNTPFFEVRGGEETTEFKANYSSRNLLSEVFESVYQFLESNNFYFFETSEIVQVKENFDRLLIPESHPARAESDSYFLSKAQSGSWFHRYRFLSSEPLMLRTHTTTSTLKLLRKYKSKKFLGASMGNVYRKEDNDSTHLSQFNQLDLVWVDKKLDLTNLRELIEKLISSLLFGKDSEIKSNYRLRPSYFPFTSPSYEVDLECNCKKSKDCSLCKGTGWIELLGCGFLRQEILDKTHSSYVAIALGIGIERLTILKYGVKDVRELYRNNLSNLVTPMS</sequence>
<comment type="catalytic activity">
    <reaction evidence="7">
        <text>tRNA(Phe) + L-phenylalanine + ATP = L-phenylalanyl-tRNA(Phe) + AMP + diphosphate + H(+)</text>
        <dbReference type="Rhea" id="RHEA:19413"/>
        <dbReference type="Rhea" id="RHEA-COMP:9668"/>
        <dbReference type="Rhea" id="RHEA-COMP:9699"/>
        <dbReference type="ChEBI" id="CHEBI:15378"/>
        <dbReference type="ChEBI" id="CHEBI:30616"/>
        <dbReference type="ChEBI" id="CHEBI:33019"/>
        <dbReference type="ChEBI" id="CHEBI:58095"/>
        <dbReference type="ChEBI" id="CHEBI:78442"/>
        <dbReference type="ChEBI" id="CHEBI:78531"/>
        <dbReference type="ChEBI" id="CHEBI:456215"/>
        <dbReference type="EC" id="6.1.1.20"/>
    </reaction>
</comment>
<dbReference type="EMBL" id="CP003703">
    <property type="protein sequence ID" value="AFN65096.1"/>
    <property type="molecule type" value="Genomic_DNA"/>
</dbReference>